<evidence type="ECO:0000256" key="1">
    <source>
        <dbReference type="SAM" id="SignalP"/>
    </source>
</evidence>
<feature type="chain" id="PRO_5014805107" evidence="1">
    <location>
        <begin position="20"/>
        <end position="86"/>
    </location>
</feature>
<evidence type="ECO:0000313" key="2">
    <source>
        <dbReference type="EMBL" id="MBW62300.1"/>
    </source>
</evidence>
<sequence>MSNRWACVCVCVMVTFTEATPSSASLPPVCLSVGWLVRWSVGQLYVVVVVVDRCGRMKQINYNITPLINTCCSLTAHRSAASAPLG</sequence>
<organism evidence="2">
    <name type="scientific">Anopheles marajoara</name>
    <dbReference type="NCBI Taxonomy" id="58244"/>
    <lineage>
        <taxon>Eukaryota</taxon>
        <taxon>Metazoa</taxon>
        <taxon>Ecdysozoa</taxon>
        <taxon>Arthropoda</taxon>
        <taxon>Hexapoda</taxon>
        <taxon>Insecta</taxon>
        <taxon>Pterygota</taxon>
        <taxon>Neoptera</taxon>
        <taxon>Endopterygota</taxon>
        <taxon>Diptera</taxon>
        <taxon>Nematocera</taxon>
        <taxon>Culicoidea</taxon>
        <taxon>Culicidae</taxon>
        <taxon>Anophelinae</taxon>
        <taxon>Anopheles</taxon>
    </lineage>
</organism>
<proteinExistence type="predicted"/>
<feature type="signal peptide" evidence="1">
    <location>
        <begin position="1"/>
        <end position="19"/>
    </location>
</feature>
<dbReference type="EMBL" id="GGFJ01013159">
    <property type="protein sequence ID" value="MBW62300.1"/>
    <property type="molecule type" value="Transcribed_RNA"/>
</dbReference>
<protein>
    <submittedName>
        <fullName evidence="2">Putative secreted protein</fullName>
    </submittedName>
</protein>
<keyword evidence="1" id="KW-0732">Signal</keyword>
<accession>A0A2M4CAE6</accession>
<reference evidence="2" key="1">
    <citation type="submission" date="2018-01" db="EMBL/GenBank/DDBJ databases">
        <title>An insight into the sialome of Amazonian anophelines.</title>
        <authorList>
            <person name="Ribeiro J.M."/>
            <person name="Scarpassa V."/>
            <person name="Calvo E."/>
        </authorList>
    </citation>
    <scope>NUCLEOTIDE SEQUENCE</scope>
    <source>
        <tissue evidence="2">Salivary glands</tissue>
    </source>
</reference>
<name>A0A2M4CAE6_9DIPT</name>
<dbReference type="AlphaFoldDB" id="A0A2M4CAE6"/>